<dbReference type="Gene3D" id="2.130.10.10">
    <property type="entry name" value="YVTN repeat-like/Quinoprotein amine dehydrogenase"/>
    <property type="match status" value="1"/>
</dbReference>
<dbReference type="PROSITE" id="PS50012">
    <property type="entry name" value="RCC1_3"/>
    <property type="match status" value="5"/>
</dbReference>
<dbReference type="PROSITE" id="PS00678">
    <property type="entry name" value="WD_REPEATS_1"/>
    <property type="match status" value="1"/>
</dbReference>
<feature type="repeat" description="WD" evidence="6">
    <location>
        <begin position="556"/>
        <end position="587"/>
    </location>
</feature>
<dbReference type="InterPro" id="IPR051625">
    <property type="entry name" value="Signaling_Regulatory_Domain"/>
</dbReference>
<dbReference type="InterPro" id="IPR036322">
    <property type="entry name" value="WD40_repeat_dom_sf"/>
</dbReference>
<evidence type="ECO:0000256" key="3">
    <source>
        <dbReference type="ARBA" id="ARBA00022737"/>
    </source>
</evidence>
<evidence type="ECO:0000313" key="9">
    <source>
        <dbReference type="EMBL" id="TNN36174.1"/>
    </source>
</evidence>
<dbReference type="InterPro" id="IPR015943">
    <property type="entry name" value="WD40/YVTN_repeat-like_dom_sf"/>
</dbReference>
<comment type="caution">
    <text evidence="5">Lacks conserved residue(s) required for the propagation of feature annotation.</text>
</comment>
<reference evidence="9 10" key="1">
    <citation type="submission" date="2019-03" db="EMBL/GenBank/DDBJ databases">
        <title>First draft genome of Liparis tanakae, snailfish: a comprehensive survey of snailfish specific genes.</title>
        <authorList>
            <person name="Kim W."/>
            <person name="Song I."/>
            <person name="Jeong J.-H."/>
            <person name="Kim D."/>
            <person name="Kim S."/>
            <person name="Ryu S."/>
            <person name="Song J.Y."/>
            <person name="Lee S.K."/>
        </authorList>
    </citation>
    <scope>NUCLEOTIDE SEQUENCE [LARGE SCALE GENOMIC DNA]</scope>
    <source>
        <tissue evidence="9">Muscle</tissue>
    </source>
</reference>
<protein>
    <submittedName>
        <fullName evidence="9">Putative E3 ubiquitin-protein ligase HERC1</fullName>
    </submittedName>
</protein>
<dbReference type="SMART" id="SM00320">
    <property type="entry name" value="WD40"/>
    <property type="match status" value="6"/>
</dbReference>
<dbReference type="OrthoDB" id="239701at2759"/>
<keyword evidence="4 5" id="KW-0833">Ubl conjugation pathway</keyword>
<name>A0A4Z2F5Y5_9TELE</name>
<dbReference type="SUPFAM" id="SSF50978">
    <property type="entry name" value="WD40 repeat-like"/>
    <property type="match status" value="1"/>
</dbReference>
<dbReference type="SUPFAM" id="SSF56204">
    <property type="entry name" value="Hect, E3 ligase catalytic domain"/>
    <property type="match status" value="1"/>
</dbReference>
<proteinExistence type="predicted"/>
<dbReference type="InterPro" id="IPR058923">
    <property type="entry name" value="RCC1-like_dom"/>
</dbReference>
<keyword evidence="1 6" id="KW-0853">WD repeat</keyword>
<dbReference type="PRINTS" id="PR00633">
    <property type="entry name" value="RCCNDNSATION"/>
</dbReference>
<dbReference type="Pfam" id="PF00632">
    <property type="entry name" value="HECT"/>
    <property type="match status" value="1"/>
</dbReference>
<dbReference type="SUPFAM" id="SSF50985">
    <property type="entry name" value="RCC1/BLIP-II"/>
    <property type="match status" value="1"/>
</dbReference>
<dbReference type="InterPro" id="IPR009091">
    <property type="entry name" value="RCC1/BLIP-II"/>
</dbReference>
<evidence type="ECO:0000313" key="10">
    <source>
        <dbReference type="Proteomes" id="UP000314294"/>
    </source>
</evidence>
<dbReference type="PANTHER" id="PTHR22872:SF6">
    <property type="entry name" value="E3 UBIQUITIN-PROTEIN LIGASE HERC1-RELATED"/>
    <property type="match status" value="1"/>
</dbReference>
<dbReference type="PANTHER" id="PTHR22872">
    <property type="entry name" value="BTK-BINDING PROTEIN-RELATED"/>
    <property type="match status" value="1"/>
</dbReference>
<feature type="repeat" description="RCC1" evidence="7">
    <location>
        <begin position="1119"/>
        <end position="1170"/>
    </location>
</feature>
<dbReference type="Gene3D" id="3.90.1750.10">
    <property type="entry name" value="Hect, E3 ligase catalytic domains"/>
    <property type="match status" value="1"/>
</dbReference>
<feature type="repeat" description="WD" evidence="6">
    <location>
        <begin position="447"/>
        <end position="488"/>
    </location>
</feature>
<feature type="repeat" description="RCC1" evidence="7">
    <location>
        <begin position="1067"/>
        <end position="1118"/>
    </location>
</feature>
<dbReference type="Pfam" id="PF00400">
    <property type="entry name" value="WD40"/>
    <property type="match status" value="3"/>
</dbReference>
<keyword evidence="3" id="KW-0677">Repeat</keyword>
<dbReference type="InterPro" id="IPR035983">
    <property type="entry name" value="Hect_E3_ubiquitin_ligase"/>
</dbReference>
<organism evidence="9 10">
    <name type="scientific">Liparis tanakae</name>
    <name type="common">Tanaka's snailfish</name>
    <dbReference type="NCBI Taxonomy" id="230148"/>
    <lineage>
        <taxon>Eukaryota</taxon>
        <taxon>Metazoa</taxon>
        <taxon>Chordata</taxon>
        <taxon>Craniata</taxon>
        <taxon>Vertebrata</taxon>
        <taxon>Euteleostomi</taxon>
        <taxon>Actinopterygii</taxon>
        <taxon>Neopterygii</taxon>
        <taxon>Teleostei</taxon>
        <taxon>Neoteleostei</taxon>
        <taxon>Acanthomorphata</taxon>
        <taxon>Eupercaria</taxon>
        <taxon>Perciformes</taxon>
        <taxon>Cottioidei</taxon>
        <taxon>Cottales</taxon>
        <taxon>Liparidae</taxon>
        <taxon>Liparis</taxon>
    </lineage>
</organism>
<feature type="repeat" description="WD" evidence="6">
    <location>
        <begin position="683"/>
        <end position="724"/>
    </location>
</feature>
<gene>
    <name evidence="9" type="primary">HERC1_5</name>
    <name evidence="9" type="ORF">EYF80_053661</name>
</gene>
<dbReference type="Gene3D" id="2.130.10.30">
    <property type="entry name" value="Regulator of chromosome condensation 1/beta-lactamase-inhibitor protein II"/>
    <property type="match status" value="1"/>
</dbReference>
<evidence type="ECO:0000256" key="2">
    <source>
        <dbReference type="ARBA" id="ARBA00022679"/>
    </source>
</evidence>
<comment type="caution">
    <text evidence="9">The sequence shown here is derived from an EMBL/GenBank/DDBJ whole genome shotgun (WGS) entry which is preliminary data.</text>
</comment>
<dbReference type="Pfam" id="PF25390">
    <property type="entry name" value="WD40_RLD"/>
    <property type="match status" value="1"/>
</dbReference>
<sequence length="1654" mass="178895">MKKSHAGCGRSANRQGYRSNGSYVDGWFGGECGSGNPYYLLCGGCRDKYLAAKSKAAAPVLERYKGQAPDLLGKQDSVYEEDWDMLDVDEDEKLTGEEEFELLSGPLGLGERRLVPDAVQFTDSDPLGASVAMVTASNSMEETLLQIGCQASGDKCPSGRVTLGEQAAALQSPQDRVMALRRVTAAAQVLLARTMVMRALSLLSVSGSSCSLAAGLESLGLTDIRTLVRLMCLAAAGRAGLSAGAASGSAHGERPRGAAKAGKPASCLAYLSTAVGCLASNSQHAAKLLVQLCTQNLISAATGMNLTTVDDPIQRKFLPSFLRGVAEENKLVTSPNFVVTQALVALLADKGARLRPAHDKADAEKRGLIAHLYAHPSHDPPAVGPLELANALAACCLSSRLSSQHRQWAAQQLVRTLAAHDRDNNHGRPKTFADMAGDLRKCSFIKLEAHQSRVITCGWSSRRGLLATSGNDGTVRMWNVTKNQYTLQQTCIFNKDVTGRYLASAMDKMVNIWQVNVAVTHVAWYSESRPFAVGYADGKLLIGSTEPLDHGAIVVIDAHKDSVSSLKWSPNGQILLTCAKEETVKLWAGPDSHGSGWRCLQSLRLPSPVNGVAWSGLPGRGPRPLGMLAICCQSGHVSVWTVPQNVSGFPDSSEAEGCWENEARHKSRCPRWSGRGAACALQLKGHITPVRTLAFSPDGLALASGGAGGLMNIWSLRDGSVLQSVVAGSGAIQNIVWIPDVGVAVCSNRSKDVLVVNCSKEFMASNHVLATCRTALKKQGVVGLNMAPCMRAFLERLPVMLQEQYAYEKPHVVCGEQLVHSPYMQCLASLAVGLHLDQLLCRPPAPPNLRHCPPESGAAVWSAGEWAWLDCFSTTVKAAEALARGTTFSESFCVPDLEPVPKDEMALLMDNSKWAPGMDEQIMSWATSRPEKPTAPPPGFVVTQLVTSCGSDGHSMALTESGEVFSWGDGDYGKLGHGNSDRQRRPRQIEALQGEEVVQMSCGFKHSAVVTADGKLFTFGNGDYGRLGLGNTSNKKLPEKVTALEGYHVGQVACGLNHTLVVSADGMMVWAFGDGDYGKLGLGNSTAKSSPQKVDVLCGIGISKVACGTQFSVALTRDGKVFTFGQDRLIGLPEGRARNHNRPQQVPALSGVQVRDVAVGAEHTVALSSTGDVYTWGSNSEGQLGLGHTNHVREPAAAAALHAKNVQQISAGRCHSAAWSAASVPPRAPGSSVPLQLGLPVAVPPQYSGLREVSMEAVRARLRLLYHFSDLMYSSWRLLNLSPNNQSCTSHYSAGTWGLVQGQLRPLLAPRVYTLPMVRSIGKTMVQGKNYGPQITVKRISTRGRKCKPILVQIARQVVKLNASDLRLPSRAWKVKLVGEGADDAGGVFDDTITEMCQELETGVVELLIPSPNATAEVGYNRDRFLFNPSSCLDEHMLQFRFLGILMGVAIRTKKPLDLHLAPLVWKQLCCIPLVLEDLEEVDLLYMIPLDSFVGQSADGKMVPIIPGGNSIPLSFSNRKEYVERAIEYRLHEIDRQVAAVREGMSWIVPVPLLSLLTARQLEQMVCGMPEICCDVLKKVVRYREVEEQQALVQWFWQTLEEFSNEERVLFMRFVQPVMAERLRYAINNCRSIDMDNYMLSRNVDNAEGSDTDY</sequence>
<keyword evidence="10" id="KW-1185">Reference proteome</keyword>
<feature type="domain" description="HECT" evidence="8">
    <location>
        <begin position="1362"/>
        <end position="1615"/>
    </location>
</feature>
<evidence type="ECO:0000256" key="1">
    <source>
        <dbReference type="ARBA" id="ARBA00022574"/>
    </source>
</evidence>
<accession>A0A4Z2F5Y5</accession>
<dbReference type="EMBL" id="SRLO01001651">
    <property type="protein sequence ID" value="TNN36174.1"/>
    <property type="molecule type" value="Genomic_DNA"/>
</dbReference>
<dbReference type="PROSITE" id="PS00626">
    <property type="entry name" value="RCC1_2"/>
    <property type="match status" value="2"/>
</dbReference>
<keyword evidence="2" id="KW-0808">Transferase</keyword>
<evidence type="ECO:0000256" key="7">
    <source>
        <dbReference type="PROSITE-ProRule" id="PRU00235"/>
    </source>
</evidence>
<dbReference type="InterPro" id="IPR000569">
    <property type="entry name" value="HECT_dom"/>
</dbReference>
<dbReference type="InterPro" id="IPR001680">
    <property type="entry name" value="WD40_rpt"/>
</dbReference>
<dbReference type="GO" id="GO:0004842">
    <property type="term" value="F:ubiquitin-protein transferase activity"/>
    <property type="evidence" value="ECO:0007669"/>
    <property type="project" value="InterPro"/>
</dbReference>
<dbReference type="InterPro" id="IPR019775">
    <property type="entry name" value="WD40_repeat_CS"/>
</dbReference>
<evidence type="ECO:0000259" key="8">
    <source>
        <dbReference type="PROSITE" id="PS50237"/>
    </source>
</evidence>
<feature type="repeat" description="RCC1" evidence="7">
    <location>
        <begin position="1171"/>
        <end position="1222"/>
    </location>
</feature>
<feature type="repeat" description="RCC1" evidence="7">
    <location>
        <begin position="962"/>
        <end position="1013"/>
    </location>
</feature>
<feature type="repeat" description="RCC1" evidence="7">
    <location>
        <begin position="1014"/>
        <end position="1065"/>
    </location>
</feature>
<dbReference type="PROSITE" id="PS50294">
    <property type="entry name" value="WD_REPEATS_REGION"/>
    <property type="match status" value="3"/>
</dbReference>
<evidence type="ECO:0000256" key="4">
    <source>
        <dbReference type="ARBA" id="ARBA00022786"/>
    </source>
</evidence>
<evidence type="ECO:0000256" key="6">
    <source>
        <dbReference type="PROSITE-ProRule" id="PRU00221"/>
    </source>
</evidence>
<dbReference type="Gene3D" id="3.30.2160.10">
    <property type="entry name" value="Hect, E3 ligase catalytic domain"/>
    <property type="match status" value="1"/>
</dbReference>
<dbReference type="SMART" id="SM00119">
    <property type="entry name" value="HECTc"/>
    <property type="match status" value="1"/>
</dbReference>
<evidence type="ECO:0000256" key="5">
    <source>
        <dbReference type="PROSITE-ProRule" id="PRU00104"/>
    </source>
</evidence>
<dbReference type="InterPro" id="IPR000408">
    <property type="entry name" value="Reg_chr_condens"/>
</dbReference>
<dbReference type="PROSITE" id="PS50237">
    <property type="entry name" value="HECT"/>
    <property type="match status" value="1"/>
</dbReference>
<dbReference type="PROSITE" id="PS50082">
    <property type="entry name" value="WD_REPEATS_2"/>
    <property type="match status" value="3"/>
</dbReference>
<dbReference type="Gene3D" id="3.30.2410.10">
    <property type="entry name" value="Hect, E3 ligase catalytic domain"/>
    <property type="match status" value="1"/>
</dbReference>
<dbReference type="Proteomes" id="UP000314294">
    <property type="component" value="Unassembled WGS sequence"/>
</dbReference>